<sequence>MRRLLALAALVLLAVAAVAGGRELSEGAPRAEFRPRATGFGLAGVDRVTALDRARQQRSFQAVVTEGDCSRFIGFRFRVTSNAITAWAEMREKIPPPGAACPAKAFERRTTLTLPEAVGDRALIIYAGPYEFRTLVIPPAGREAVRALLLPIRRGDRRQPPPLTYGSAVCDAVDRYIRDVPRRDRC</sequence>
<protein>
    <submittedName>
        <fullName evidence="2">Uncharacterized protein</fullName>
    </submittedName>
</protein>
<comment type="caution">
    <text evidence="2">The sequence shown here is derived from an EMBL/GenBank/DDBJ whole genome shotgun (WGS) entry which is preliminary data.</text>
</comment>
<keyword evidence="1" id="KW-0732">Signal</keyword>
<dbReference type="RefSeq" id="WP_270024333.1">
    <property type="nucleotide sequence ID" value="NZ_JAPDDP010000009.1"/>
</dbReference>
<feature type="chain" id="PRO_5040962632" evidence="1">
    <location>
        <begin position="20"/>
        <end position="186"/>
    </location>
</feature>
<keyword evidence="3" id="KW-1185">Reference proteome</keyword>
<proteinExistence type="predicted"/>
<feature type="signal peptide" evidence="1">
    <location>
        <begin position="1"/>
        <end position="19"/>
    </location>
</feature>
<evidence type="ECO:0000313" key="3">
    <source>
        <dbReference type="Proteomes" id="UP001147653"/>
    </source>
</evidence>
<accession>A0A9X3N5C2</accession>
<dbReference type="Proteomes" id="UP001147653">
    <property type="component" value="Unassembled WGS sequence"/>
</dbReference>
<name>A0A9X3N5C2_9ACTN</name>
<reference evidence="2" key="1">
    <citation type="submission" date="2022-10" db="EMBL/GenBank/DDBJ databases">
        <title>The WGS of Solirubrobacter phytolaccae KCTC 29190.</title>
        <authorList>
            <person name="Jiang Z."/>
        </authorList>
    </citation>
    <scope>NUCLEOTIDE SEQUENCE</scope>
    <source>
        <strain evidence="2">KCTC 29190</strain>
    </source>
</reference>
<organism evidence="2 3">
    <name type="scientific">Solirubrobacter phytolaccae</name>
    <dbReference type="NCBI Taxonomy" id="1404360"/>
    <lineage>
        <taxon>Bacteria</taxon>
        <taxon>Bacillati</taxon>
        <taxon>Actinomycetota</taxon>
        <taxon>Thermoleophilia</taxon>
        <taxon>Solirubrobacterales</taxon>
        <taxon>Solirubrobacteraceae</taxon>
        <taxon>Solirubrobacter</taxon>
    </lineage>
</organism>
<dbReference type="EMBL" id="JAPDDP010000009">
    <property type="protein sequence ID" value="MDA0180023.1"/>
    <property type="molecule type" value="Genomic_DNA"/>
</dbReference>
<dbReference type="AlphaFoldDB" id="A0A9X3N5C2"/>
<evidence type="ECO:0000313" key="2">
    <source>
        <dbReference type="EMBL" id="MDA0180023.1"/>
    </source>
</evidence>
<gene>
    <name evidence="2" type="ORF">OJ997_06930</name>
</gene>
<evidence type="ECO:0000256" key="1">
    <source>
        <dbReference type="SAM" id="SignalP"/>
    </source>
</evidence>